<sequence>MLKDLVAAPPPLSHHVPPFLDSKALVLRPHSRGGWTSGGAGPRASSGQHLTSWTLSWDWHTLAVTLLRNEEGAEVPTYGQVSGTSLEPCCCARLLFIIWKRGAGSHQHRGQAAGSTKGGGGGWSRMVEWQVSRRGGWMDWSNPLLGGAGVGGVHVELVPAQPLTDDDKFGSCVGKIEWVSFFPISFSFPLSIHSLPLL</sequence>
<name>A0ACB8FU37_9SAUR</name>
<dbReference type="EMBL" id="CM037619">
    <property type="protein sequence ID" value="KAH8008579.1"/>
    <property type="molecule type" value="Genomic_DNA"/>
</dbReference>
<evidence type="ECO:0000313" key="2">
    <source>
        <dbReference type="Proteomes" id="UP000827872"/>
    </source>
</evidence>
<dbReference type="Proteomes" id="UP000827872">
    <property type="component" value="Linkage Group LG06"/>
</dbReference>
<proteinExistence type="predicted"/>
<organism evidence="1 2">
    <name type="scientific">Sphaerodactylus townsendi</name>
    <dbReference type="NCBI Taxonomy" id="933632"/>
    <lineage>
        <taxon>Eukaryota</taxon>
        <taxon>Metazoa</taxon>
        <taxon>Chordata</taxon>
        <taxon>Craniata</taxon>
        <taxon>Vertebrata</taxon>
        <taxon>Euteleostomi</taxon>
        <taxon>Lepidosauria</taxon>
        <taxon>Squamata</taxon>
        <taxon>Bifurcata</taxon>
        <taxon>Gekkota</taxon>
        <taxon>Sphaerodactylidae</taxon>
        <taxon>Sphaerodactylus</taxon>
    </lineage>
</organism>
<reference evidence="1" key="1">
    <citation type="submission" date="2021-08" db="EMBL/GenBank/DDBJ databases">
        <title>The first chromosome-level gecko genome reveals the dynamic sex chromosomes of Neotropical dwarf geckos (Sphaerodactylidae: Sphaerodactylus).</title>
        <authorList>
            <person name="Pinto B.J."/>
            <person name="Keating S.E."/>
            <person name="Gamble T."/>
        </authorList>
    </citation>
    <scope>NUCLEOTIDE SEQUENCE</scope>
    <source>
        <strain evidence="1">TG3544</strain>
    </source>
</reference>
<protein>
    <submittedName>
        <fullName evidence="1">Uncharacterized protein</fullName>
    </submittedName>
</protein>
<accession>A0ACB8FU37</accession>
<evidence type="ECO:0000313" key="1">
    <source>
        <dbReference type="EMBL" id="KAH8008579.1"/>
    </source>
</evidence>
<keyword evidence="2" id="KW-1185">Reference proteome</keyword>
<gene>
    <name evidence="1" type="ORF">K3G42_030041</name>
</gene>
<comment type="caution">
    <text evidence="1">The sequence shown here is derived from an EMBL/GenBank/DDBJ whole genome shotgun (WGS) entry which is preliminary data.</text>
</comment>